<reference evidence="2" key="1">
    <citation type="submission" date="2021-03" db="EMBL/GenBank/DDBJ databases">
        <title>Comparative Genomics and Metabolomics in the genus Turicibacter.</title>
        <authorList>
            <person name="Maki J."/>
            <person name="Looft T."/>
        </authorList>
    </citation>
    <scope>NUCLEOTIDE SEQUENCE</scope>
    <source>
        <strain evidence="2">ISU324</strain>
    </source>
</reference>
<name>A0A9Q9CRC4_9FIRM</name>
<evidence type="ECO:0000313" key="2">
    <source>
        <dbReference type="EMBL" id="UUF08348.1"/>
    </source>
</evidence>
<feature type="transmembrane region" description="Helical" evidence="1">
    <location>
        <begin position="44"/>
        <end position="64"/>
    </location>
</feature>
<feature type="transmembrane region" description="Helical" evidence="1">
    <location>
        <begin position="281"/>
        <end position="300"/>
    </location>
</feature>
<feature type="transmembrane region" description="Helical" evidence="1">
    <location>
        <begin position="248"/>
        <end position="269"/>
    </location>
</feature>
<keyword evidence="1" id="KW-1133">Transmembrane helix</keyword>
<accession>A0A9Q9CRC4</accession>
<proteinExistence type="predicted"/>
<dbReference type="Proteomes" id="UP001058072">
    <property type="component" value="Chromosome"/>
</dbReference>
<evidence type="ECO:0000313" key="3">
    <source>
        <dbReference type="Proteomes" id="UP001058072"/>
    </source>
</evidence>
<dbReference type="RefSeq" id="WP_212724085.1">
    <property type="nucleotide sequence ID" value="NZ_CP071250.1"/>
</dbReference>
<feature type="transmembrane region" description="Helical" evidence="1">
    <location>
        <begin position="209"/>
        <end position="227"/>
    </location>
</feature>
<organism evidence="2 3">
    <name type="scientific">Turicibacter bilis</name>
    <dbReference type="NCBI Taxonomy" id="2735723"/>
    <lineage>
        <taxon>Bacteria</taxon>
        <taxon>Bacillati</taxon>
        <taxon>Bacillota</taxon>
        <taxon>Erysipelotrichia</taxon>
        <taxon>Erysipelotrichales</taxon>
        <taxon>Turicibacteraceae</taxon>
        <taxon>Turicibacter</taxon>
    </lineage>
</organism>
<feature type="transmembrane region" description="Helical" evidence="1">
    <location>
        <begin position="135"/>
        <end position="150"/>
    </location>
</feature>
<gene>
    <name evidence="2" type="ORF">J0J70_12375</name>
</gene>
<feature type="transmembrane region" description="Helical" evidence="1">
    <location>
        <begin position="15"/>
        <end position="32"/>
    </location>
</feature>
<feature type="transmembrane region" description="Helical" evidence="1">
    <location>
        <begin position="109"/>
        <end position="128"/>
    </location>
</feature>
<dbReference type="Pfam" id="PF14897">
    <property type="entry name" value="EpsG"/>
    <property type="match status" value="1"/>
</dbReference>
<sequence>MYGMPKNIVWLESTFIFYLAIIITCFIIALVFERVVIKIGDIRFRNLDICLVSIILIFVKGFLYCGRDLINGYYNNFISATSFGQIRDDSLEIGYKFLNVIINNIFHEYWVFVLIIAIITILPIMIFIGKYRDQLSVPYAVLFYVSIYFFPSFSVLRIYLASSIGILVFVCLLKKRAFLAFLGIIFASLFHTSMLFLFIPYFLLEFKFLSRKTIVCILVSIFAIVYIERHSLAALFTGRYEGYNSFEMATIGIQQFVYYLPLIGLFFYVKKYITEPWDQRVFFSYLSVGFTFGLLGYVISIFGRSQAVFLPIVFIVAYLVKIMEENDCLYNRIIKLALIIYCIMRFWIYISEYYNIDDIMPYVNFFGWSI</sequence>
<dbReference type="InterPro" id="IPR049458">
    <property type="entry name" value="EpsG-like"/>
</dbReference>
<evidence type="ECO:0000256" key="1">
    <source>
        <dbReference type="SAM" id="Phobius"/>
    </source>
</evidence>
<dbReference type="EMBL" id="CP071250">
    <property type="protein sequence ID" value="UUF08348.1"/>
    <property type="molecule type" value="Genomic_DNA"/>
</dbReference>
<dbReference type="AlphaFoldDB" id="A0A9Q9CRC4"/>
<feature type="transmembrane region" description="Helical" evidence="1">
    <location>
        <begin position="180"/>
        <end position="203"/>
    </location>
</feature>
<feature type="transmembrane region" description="Helical" evidence="1">
    <location>
        <begin position="329"/>
        <end position="350"/>
    </location>
</feature>
<protein>
    <submittedName>
        <fullName evidence="2">EpsG family protein</fullName>
    </submittedName>
</protein>
<keyword evidence="1" id="KW-0812">Transmembrane</keyword>
<feature type="transmembrane region" description="Helical" evidence="1">
    <location>
        <begin position="307"/>
        <end position="323"/>
    </location>
</feature>
<keyword evidence="1" id="KW-0472">Membrane</keyword>